<keyword evidence="1" id="KW-0472">Membrane</keyword>
<dbReference type="EMBL" id="CM009757">
    <property type="protein sequence ID" value="PUZ39221.1"/>
    <property type="molecule type" value="Genomic_DNA"/>
</dbReference>
<accession>A0A2T7C791</accession>
<protein>
    <submittedName>
        <fullName evidence="2">Uncharacterized protein</fullName>
    </submittedName>
</protein>
<evidence type="ECO:0000313" key="2">
    <source>
        <dbReference type="EMBL" id="PUZ39221.1"/>
    </source>
</evidence>
<organism evidence="2 3">
    <name type="scientific">Panicum hallii var. hallii</name>
    <dbReference type="NCBI Taxonomy" id="1504633"/>
    <lineage>
        <taxon>Eukaryota</taxon>
        <taxon>Viridiplantae</taxon>
        <taxon>Streptophyta</taxon>
        <taxon>Embryophyta</taxon>
        <taxon>Tracheophyta</taxon>
        <taxon>Spermatophyta</taxon>
        <taxon>Magnoliopsida</taxon>
        <taxon>Liliopsida</taxon>
        <taxon>Poales</taxon>
        <taxon>Poaceae</taxon>
        <taxon>PACMAD clade</taxon>
        <taxon>Panicoideae</taxon>
        <taxon>Panicodae</taxon>
        <taxon>Paniceae</taxon>
        <taxon>Panicinae</taxon>
        <taxon>Panicum</taxon>
        <taxon>Panicum sect. Panicum</taxon>
    </lineage>
</organism>
<keyword evidence="1" id="KW-0812">Transmembrane</keyword>
<sequence>MPPGRKERGRHSLSFLNRSDHFSHSLLFVWGPGLVRFLLLSTQFSVFVRDHLRRKDRYKFSGVLIFPAFVWCPQPANTRPQVTLL</sequence>
<evidence type="ECO:0000256" key="1">
    <source>
        <dbReference type="SAM" id="Phobius"/>
    </source>
</evidence>
<evidence type="ECO:0000313" key="3">
    <source>
        <dbReference type="Proteomes" id="UP000244336"/>
    </source>
</evidence>
<gene>
    <name evidence="2" type="ORF">GQ55_9G269000</name>
</gene>
<reference evidence="2 3" key="1">
    <citation type="submission" date="2018-04" db="EMBL/GenBank/DDBJ databases">
        <title>WGS assembly of Panicum hallii var. hallii HAL2.</title>
        <authorList>
            <person name="Lovell J."/>
            <person name="Jenkins J."/>
            <person name="Lowry D."/>
            <person name="Mamidi S."/>
            <person name="Sreedasyam A."/>
            <person name="Weng X."/>
            <person name="Barry K."/>
            <person name="Bonette J."/>
            <person name="Campitelli B."/>
            <person name="Daum C."/>
            <person name="Gordon S."/>
            <person name="Gould B."/>
            <person name="Lipzen A."/>
            <person name="MacQueen A."/>
            <person name="Palacio-Mejia J."/>
            <person name="Plott C."/>
            <person name="Shakirov E."/>
            <person name="Shu S."/>
            <person name="Yoshinaga Y."/>
            <person name="Zane M."/>
            <person name="Rokhsar D."/>
            <person name="Grimwood J."/>
            <person name="Schmutz J."/>
            <person name="Juenger T."/>
        </authorList>
    </citation>
    <scope>NUCLEOTIDE SEQUENCE [LARGE SCALE GENOMIC DNA]</scope>
    <source>
        <strain evidence="3">cv. HAL2</strain>
    </source>
</reference>
<name>A0A2T7C791_9POAL</name>
<keyword evidence="3" id="KW-1185">Reference proteome</keyword>
<dbReference type="AlphaFoldDB" id="A0A2T7C791"/>
<dbReference type="OrthoDB" id="1734772at2759"/>
<keyword evidence="1" id="KW-1133">Transmembrane helix</keyword>
<dbReference type="Gramene" id="PUZ39221">
    <property type="protein sequence ID" value="PUZ39221"/>
    <property type="gene ID" value="GQ55_9G269000"/>
</dbReference>
<feature type="transmembrane region" description="Helical" evidence="1">
    <location>
        <begin position="27"/>
        <end position="48"/>
    </location>
</feature>
<dbReference type="Proteomes" id="UP000244336">
    <property type="component" value="Chromosome 9"/>
</dbReference>
<proteinExistence type="predicted"/>